<dbReference type="EMBL" id="JAJJMB010012509">
    <property type="protein sequence ID" value="KAI3876133.1"/>
    <property type="molecule type" value="Genomic_DNA"/>
</dbReference>
<dbReference type="InterPro" id="IPR011990">
    <property type="entry name" value="TPR-like_helical_dom_sf"/>
</dbReference>
<sequence>MMLRSSSTPVLGSLLSSSSYSSESLNHENNNKNNSELKKISFPHGGTNFNSFSCSISSPLSRYNSGFSDSSDREVSSTNKGFRRAQSDGNLEGLATAASSGGDIHEFSHFLSNPSSPFKSAKRISMLQSIPSLSDFNSKRGSEEDEIENDGFLPRSVTIGENIMSIGSGGEFTHGEKMGFIEENEKDKFNEFQYLGQDNDINPSLFLARGLGIDVNGGGGGGGAGGGFNFAKFGVGGVQNEEEIGEYYKKMLEENPSSALFLRNYAQFLYKSKGDLRGADEYYSRAILADPLDGEILLQYARLVWELHHDYARACSHFERAVQAAPEDSHVHAAYASFLWEFGDSDDEEEERSSISHNLVGIANFQGGEGGVENEQELGEYYQKMVGENPCNSLFLRNYAKFLYKSKGDLRQADEYYSRAILIDPRDGEILSQYARLVWELHHDYARACSYFERAVQDVPEDSHVLAAYASFLWEAEDCEEENQQNSLSNNLGGLANFLGGGQASATA</sequence>
<protein>
    <submittedName>
        <fullName evidence="2">Uncharacterized protein</fullName>
    </submittedName>
</protein>
<dbReference type="Gene3D" id="1.25.40.10">
    <property type="entry name" value="Tetratricopeptide repeat domain"/>
    <property type="match status" value="2"/>
</dbReference>
<accession>A0AAD4SAQ9</accession>
<dbReference type="Proteomes" id="UP001202328">
    <property type="component" value="Unassembled WGS sequence"/>
</dbReference>
<dbReference type="PANTHER" id="PTHR26312">
    <property type="entry name" value="TETRATRICOPEPTIDE REPEAT PROTEIN 5"/>
    <property type="match status" value="1"/>
</dbReference>
<comment type="caution">
    <text evidence="2">The sequence shown here is derived from an EMBL/GenBank/DDBJ whole genome shotgun (WGS) entry which is preliminary data.</text>
</comment>
<organism evidence="2 3">
    <name type="scientific">Papaver atlanticum</name>
    <dbReference type="NCBI Taxonomy" id="357466"/>
    <lineage>
        <taxon>Eukaryota</taxon>
        <taxon>Viridiplantae</taxon>
        <taxon>Streptophyta</taxon>
        <taxon>Embryophyta</taxon>
        <taxon>Tracheophyta</taxon>
        <taxon>Spermatophyta</taxon>
        <taxon>Magnoliopsida</taxon>
        <taxon>Ranunculales</taxon>
        <taxon>Papaveraceae</taxon>
        <taxon>Papaveroideae</taxon>
        <taxon>Papaver</taxon>
    </lineage>
</organism>
<gene>
    <name evidence="2" type="ORF">MKW98_029085</name>
</gene>
<name>A0AAD4SAQ9_9MAGN</name>
<dbReference type="SMART" id="SM00386">
    <property type="entry name" value="HAT"/>
    <property type="match status" value="6"/>
</dbReference>
<evidence type="ECO:0000256" key="1">
    <source>
        <dbReference type="SAM" id="MobiDB-lite"/>
    </source>
</evidence>
<proteinExistence type="predicted"/>
<dbReference type="InterPro" id="IPR019734">
    <property type="entry name" value="TPR_rpt"/>
</dbReference>
<keyword evidence="3" id="KW-1185">Reference proteome</keyword>
<evidence type="ECO:0000313" key="3">
    <source>
        <dbReference type="Proteomes" id="UP001202328"/>
    </source>
</evidence>
<dbReference type="InterPro" id="IPR003107">
    <property type="entry name" value="HAT"/>
</dbReference>
<dbReference type="Pfam" id="PF13181">
    <property type="entry name" value="TPR_8"/>
    <property type="match status" value="1"/>
</dbReference>
<dbReference type="SUPFAM" id="SSF48439">
    <property type="entry name" value="Protein prenylyltransferase"/>
    <property type="match status" value="1"/>
</dbReference>
<evidence type="ECO:0000313" key="2">
    <source>
        <dbReference type="EMBL" id="KAI3876133.1"/>
    </source>
</evidence>
<dbReference type="GO" id="GO:0006396">
    <property type="term" value="P:RNA processing"/>
    <property type="evidence" value="ECO:0007669"/>
    <property type="project" value="InterPro"/>
</dbReference>
<dbReference type="AlphaFoldDB" id="A0AAD4SAQ9"/>
<feature type="compositionally biased region" description="Basic and acidic residues" evidence="1">
    <location>
        <begin position="25"/>
        <end position="39"/>
    </location>
</feature>
<dbReference type="PANTHER" id="PTHR26312:SF225">
    <property type="entry name" value="TPR REPEAT PROTEIN"/>
    <property type="match status" value="1"/>
</dbReference>
<reference evidence="2" key="1">
    <citation type="submission" date="2022-04" db="EMBL/GenBank/DDBJ databases">
        <title>A functionally conserved STORR gene fusion in Papaver species that diverged 16.8 million years ago.</title>
        <authorList>
            <person name="Catania T."/>
        </authorList>
    </citation>
    <scope>NUCLEOTIDE SEQUENCE</scope>
    <source>
        <strain evidence="2">S-188037</strain>
    </source>
</reference>
<feature type="compositionally biased region" description="Low complexity" evidence="1">
    <location>
        <begin position="1"/>
        <end position="24"/>
    </location>
</feature>
<feature type="region of interest" description="Disordered" evidence="1">
    <location>
        <begin position="1"/>
        <end position="39"/>
    </location>
</feature>
<feature type="region of interest" description="Disordered" evidence="1">
    <location>
        <begin position="67"/>
        <end position="97"/>
    </location>
</feature>